<name>A0A7Y0EP99_9BIFI</name>
<evidence type="ECO:0000256" key="1">
    <source>
        <dbReference type="SAM" id="MobiDB-lite"/>
    </source>
</evidence>
<keyword evidence="3" id="KW-1185">Reference proteome</keyword>
<protein>
    <submittedName>
        <fullName evidence="2">Uncharacterized protein</fullName>
    </submittedName>
</protein>
<evidence type="ECO:0000313" key="3">
    <source>
        <dbReference type="Proteomes" id="UP000532194"/>
    </source>
</evidence>
<proteinExistence type="predicted"/>
<feature type="region of interest" description="Disordered" evidence="1">
    <location>
        <begin position="69"/>
        <end position="99"/>
    </location>
</feature>
<dbReference type="Pfam" id="PF04404">
    <property type="entry name" value="ERF"/>
    <property type="match status" value="1"/>
</dbReference>
<feature type="compositionally biased region" description="Basic and acidic residues" evidence="1">
    <location>
        <begin position="69"/>
        <end position="78"/>
    </location>
</feature>
<dbReference type="AlphaFoldDB" id="A0A7Y0EP99"/>
<sequence length="218" mass="24003">MAAPIVEKSKTANAGRFSYNYASLADTLRVVHELFDPIEIKNDQIVMDWPWEDGSVRPTLVMVTQWRHVPEGDGRPDPNEGWSEPSGHVRVRSAGGNSPAQADGIGISYAKRYSIQLTFGIAADDTDEMPNVPQQQERQPKPSTTQQSQSINALFHSLGVTDRLQACTLYLAALAGQPIEKASDLNDIQAETVIKYLTKQMNAIAQQRAQAAKEGQQQ</sequence>
<evidence type="ECO:0000313" key="2">
    <source>
        <dbReference type="EMBL" id="NMM93935.1"/>
    </source>
</evidence>
<feature type="region of interest" description="Disordered" evidence="1">
    <location>
        <begin position="125"/>
        <end position="148"/>
    </location>
</feature>
<comment type="caution">
    <text evidence="2">The sequence shown here is derived from an EMBL/GenBank/DDBJ whole genome shotgun (WGS) entry which is preliminary data.</text>
</comment>
<dbReference type="EMBL" id="JAAIII010000003">
    <property type="protein sequence ID" value="NMM93935.1"/>
    <property type="molecule type" value="Genomic_DNA"/>
</dbReference>
<reference evidence="2 3" key="1">
    <citation type="submission" date="2020-02" db="EMBL/GenBank/DDBJ databases">
        <title>Characterization of phylogenetic diversity of novel bifidobacterial species isolated in Czech ZOOs.</title>
        <authorList>
            <person name="Lugli G.A."/>
            <person name="Vera N.B."/>
            <person name="Ventura M."/>
        </authorList>
    </citation>
    <scope>NUCLEOTIDE SEQUENCE [LARGE SCALE GENOMIC DNA]</scope>
    <source>
        <strain evidence="2 3">DSM 109957</strain>
    </source>
</reference>
<gene>
    <name evidence="2" type="ORF">G1C95_1122</name>
</gene>
<dbReference type="RefSeq" id="WP_169171983.1">
    <property type="nucleotide sequence ID" value="NZ_JAAIII010000003.1"/>
</dbReference>
<dbReference type="InterPro" id="IPR007499">
    <property type="entry name" value="ERF_bacteria_virus"/>
</dbReference>
<organism evidence="2 3">
    <name type="scientific">Bifidobacterium oedipodis</name>
    <dbReference type="NCBI Taxonomy" id="2675322"/>
    <lineage>
        <taxon>Bacteria</taxon>
        <taxon>Bacillati</taxon>
        <taxon>Actinomycetota</taxon>
        <taxon>Actinomycetes</taxon>
        <taxon>Bifidobacteriales</taxon>
        <taxon>Bifidobacteriaceae</taxon>
        <taxon>Bifidobacterium</taxon>
    </lineage>
</organism>
<dbReference type="Proteomes" id="UP000532194">
    <property type="component" value="Unassembled WGS sequence"/>
</dbReference>
<accession>A0A7Y0EP99</accession>